<evidence type="ECO:0000313" key="3">
    <source>
        <dbReference type="Proteomes" id="UP001597215"/>
    </source>
</evidence>
<name>A0ABW4ME38_9SPHN</name>
<dbReference type="EMBL" id="JBHUEL010000010">
    <property type="protein sequence ID" value="MFD1767389.1"/>
    <property type="molecule type" value="Genomic_DNA"/>
</dbReference>
<dbReference type="Proteomes" id="UP001597215">
    <property type="component" value="Unassembled WGS sequence"/>
</dbReference>
<evidence type="ECO:0000313" key="2">
    <source>
        <dbReference type="EMBL" id="MFD1767389.1"/>
    </source>
</evidence>
<dbReference type="SUPFAM" id="SSF143422">
    <property type="entry name" value="Transposase IS200-like"/>
    <property type="match status" value="1"/>
</dbReference>
<organism evidence="2 3">
    <name type="scientific">Sphingorhabdus buctiana</name>
    <dbReference type="NCBI Taxonomy" id="1508805"/>
    <lineage>
        <taxon>Bacteria</taxon>
        <taxon>Pseudomonadati</taxon>
        <taxon>Pseudomonadota</taxon>
        <taxon>Alphaproteobacteria</taxon>
        <taxon>Sphingomonadales</taxon>
        <taxon>Sphingomonadaceae</taxon>
        <taxon>Sphingorhabdus</taxon>
    </lineage>
</organism>
<dbReference type="PANTHER" id="PTHR34322:SF2">
    <property type="entry name" value="TRANSPOSASE IS200-LIKE DOMAIN-CONTAINING PROTEIN"/>
    <property type="match status" value="1"/>
</dbReference>
<dbReference type="SMART" id="SM01321">
    <property type="entry name" value="Y1_Tnp"/>
    <property type="match status" value="1"/>
</dbReference>
<feature type="domain" description="Transposase IS200-like" evidence="1">
    <location>
        <begin position="9"/>
        <end position="123"/>
    </location>
</feature>
<dbReference type="Gene3D" id="3.30.70.1290">
    <property type="entry name" value="Transposase IS200-like"/>
    <property type="match status" value="1"/>
</dbReference>
<dbReference type="Pfam" id="PF01797">
    <property type="entry name" value="Y1_Tnp"/>
    <property type="match status" value="1"/>
</dbReference>
<keyword evidence="3" id="KW-1185">Reference proteome</keyword>
<dbReference type="InterPro" id="IPR036515">
    <property type="entry name" value="Transposase_17_sf"/>
</dbReference>
<protein>
    <submittedName>
        <fullName evidence="2">Transposase</fullName>
    </submittedName>
</protein>
<reference evidence="3" key="1">
    <citation type="journal article" date="2019" name="Int. J. Syst. Evol. Microbiol.">
        <title>The Global Catalogue of Microorganisms (GCM) 10K type strain sequencing project: providing services to taxonomists for standard genome sequencing and annotation.</title>
        <authorList>
            <consortium name="The Broad Institute Genomics Platform"/>
            <consortium name="The Broad Institute Genome Sequencing Center for Infectious Disease"/>
            <person name="Wu L."/>
            <person name="Ma J."/>
        </authorList>
    </citation>
    <scope>NUCLEOTIDE SEQUENCE [LARGE SCALE GENOMIC DNA]</scope>
    <source>
        <strain evidence="3">CGMCC 1.12449</strain>
    </source>
</reference>
<dbReference type="RefSeq" id="WP_381514725.1">
    <property type="nucleotide sequence ID" value="NZ_JBHUEL010000010.1"/>
</dbReference>
<comment type="caution">
    <text evidence="2">The sequence shown here is derived from an EMBL/GenBank/DDBJ whole genome shotgun (WGS) entry which is preliminary data.</text>
</comment>
<dbReference type="InterPro" id="IPR002686">
    <property type="entry name" value="Transposase_17"/>
</dbReference>
<evidence type="ECO:0000259" key="1">
    <source>
        <dbReference type="SMART" id="SM01321"/>
    </source>
</evidence>
<sequence>MPRAARIVIPGGAHHVTQRGNRQQKLFFCDEDRNAYLRILAAALHRVQTRCLAWCLMDNHVHLMLVPQNADGLRAPMTATHTAYAQRINKREKLTGHLFQGRFSSYPMDDRHMMFAARYIENNPVAAAIVERAEDWPWSSARAHLEKRNDGLTDWHALGQHVDNWKAMLIDGLDAGAVIESAIRTGRPLGQIAGQPESVPL</sequence>
<proteinExistence type="predicted"/>
<gene>
    <name evidence="2" type="ORF">ACFSAG_11125</name>
</gene>
<dbReference type="PANTHER" id="PTHR34322">
    <property type="entry name" value="TRANSPOSASE, Y1_TNP DOMAIN-CONTAINING"/>
    <property type="match status" value="1"/>
</dbReference>
<accession>A0ABW4ME38</accession>